<dbReference type="InterPro" id="IPR014628">
    <property type="entry name" value="Man6P_isomerase_Firm_short"/>
</dbReference>
<dbReference type="Gene3D" id="2.60.120.10">
    <property type="entry name" value="Jelly Rolls"/>
    <property type="match status" value="2"/>
</dbReference>
<comment type="caution">
    <text evidence="9">The sequence shown here is derived from an EMBL/GenBank/DDBJ whole genome shotgun (WGS) entry which is preliminary data.</text>
</comment>
<keyword evidence="2 5" id="KW-0862">Zinc</keyword>
<dbReference type="GO" id="GO:0004476">
    <property type="term" value="F:mannose-6-phosphate isomerase activity"/>
    <property type="evidence" value="ECO:0007669"/>
    <property type="project" value="InterPro"/>
</dbReference>
<evidence type="ECO:0000256" key="3">
    <source>
        <dbReference type="ARBA" id="ARBA00029741"/>
    </source>
</evidence>
<dbReference type="GO" id="GO:0008270">
    <property type="term" value="F:zinc ion binding"/>
    <property type="evidence" value="ECO:0007669"/>
    <property type="project" value="InterPro"/>
</dbReference>
<evidence type="ECO:0000256" key="2">
    <source>
        <dbReference type="ARBA" id="ARBA00022833"/>
    </source>
</evidence>
<dbReference type="EMBL" id="JABBNU010000009">
    <property type="protein sequence ID" value="NMM49758.1"/>
    <property type="molecule type" value="Genomic_DNA"/>
</dbReference>
<dbReference type="AlphaFoldDB" id="A0A848J350"/>
<feature type="binding site" evidence="5">
    <location>
        <position position="180"/>
    </location>
    <ligand>
        <name>Zn(2+)</name>
        <dbReference type="ChEBI" id="CHEBI:29105"/>
    </ligand>
</feature>
<organism evidence="9 10">
    <name type="scientific">Marinigracilibium pacificum</name>
    <dbReference type="NCBI Taxonomy" id="2729599"/>
    <lineage>
        <taxon>Bacteria</taxon>
        <taxon>Pseudomonadati</taxon>
        <taxon>Bacteroidota</taxon>
        <taxon>Cytophagia</taxon>
        <taxon>Cytophagales</taxon>
        <taxon>Flammeovirgaceae</taxon>
        <taxon>Marinigracilibium</taxon>
    </lineage>
</organism>
<gene>
    <name evidence="9" type="ORF">HH304_15225</name>
</gene>
<evidence type="ECO:0000259" key="8">
    <source>
        <dbReference type="Pfam" id="PF21621"/>
    </source>
</evidence>
<dbReference type="PANTHER" id="PTHR42742:SF3">
    <property type="entry name" value="FRUCTOKINASE"/>
    <property type="match status" value="1"/>
</dbReference>
<dbReference type="Proteomes" id="UP000559010">
    <property type="component" value="Unassembled WGS sequence"/>
</dbReference>
<dbReference type="CDD" id="cd07010">
    <property type="entry name" value="cupin_PMI_type_I_N_bac"/>
    <property type="match status" value="1"/>
</dbReference>
<protein>
    <recommendedName>
        <fullName evidence="3">Phosphohexomutase</fullName>
    </recommendedName>
    <alternativeName>
        <fullName evidence="4">Phosphomannose isomerase</fullName>
    </alternativeName>
</protein>
<keyword evidence="1 5" id="KW-0479">Metal-binding</keyword>
<dbReference type="Pfam" id="PF21621">
    <property type="entry name" value="MPI_cupin_dom"/>
    <property type="match status" value="1"/>
</dbReference>
<sequence>MNLMPLKFHPILKEKIWGGRKLGTLLNKPLTGDEPIGESWEISGVPGDVSVVNGGPFDGIKLTELIERFPVEILGERVYKKYGRDFPLLFKFIDAAQDLSVQVHPDDALAMKKHSQPFGKNEMWYIISAEEGSTLVSGFKENMSRDKFQKMVEEGKVADTLLNHEVEEGDVYDIPAGRIHTIGKGILLAEIQQSSDLTYRVYDFDRVDTNGNKRELHIDDAYEALDYEYKDQYKVRPATKPDTSDQLVANSYFDVKQLTIQTETSITPSALGSFVVLMAIEGTTEIVYNGETNLLPKGKTILLPAACSEIKIKAIDGQSKLLQTCISES</sequence>
<dbReference type="InterPro" id="IPR051804">
    <property type="entry name" value="Carb_Metab_Reg_Kinase/Isom"/>
</dbReference>
<proteinExistence type="predicted"/>
<dbReference type="InterPro" id="IPR014710">
    <property type="entry name" value="RmlC-like_jellyroll"/>
</dbReference>
<dbReference type="SUPFAM" id="SSF51182">
    <property type="entry name" value="RmlC-like cupins"/>
    <property type="match status" value="1"/>
</dbReference>
<feature type="domain" description="Mannose-6-phosphate isomerase cupin" evidence="8">
    <location>
        <begin position="246"/>
        <end position="313"/>
    </location>
</feature>
<evidence type="ECO:0000256" key="1">
    <source>
        <dbReference type="ARBA" id="ARBA00022723"/>
    </source>
</evidence>
<dbReference type="Pfam" id="PF20511">
    <property type="entry name" value="PMI_typeI_cat"/>
    <property type="match status" value="1"/>
</dbReference>
<evidence type="ECO:0000256" key="4">
    <source>
        <dbReference type="ARBA" id="ARBA00030762"/>
    </source>
</evidence>
<dbReference type="PANTHER" id="PTHR42742">
    <property type="entry name" value="TRANSCRIPTIONAL REPRESSOR MPRA"/>
    <property type="match status" value="1"/>
</dbReference>
<dbReference type="InterPro" id="IPR049071">
    <property type="entry name" value="MPI_cupin_dom"/>
</dbReference>
<evidence type="ECO:0000313" key="10">
    <source>
        <dbReference type="Proteomes" id="UP000559010"/>
    </source>
</evidence>
<feature type="binding site" evidence="5">
    <location>
        <position position="104"/>
    </location>
    <ligand>
        <name>Zn(2+)</name>
        <dbReference type="ChEBI" id="CHEBI:29105"/>
    </ligand>
</feature>
<dbReference type="InterPro" id="IPR046457">
    <property type="entry name" value="PMI_typeI_cat"/>
</dbReference>
<dbReference type="PIRSF" id="PIRSF036894">
    <property type="entry name" value="PMI_Firm_short"/>
    <property type="match status" value="1"/>
</dbReference>
<dbReference type="InterPro" id="IPR011051">
    <property type="entry name" value="RmlC_Cupin_sf"/>
</dbReference>
<evidence type="ECO:0000256" key="6">
    <source>
        <dbReference type="PIRSR" id="PIRSR036894-2"/>
    </source>
</evidence>
<dbReference type="GO" id="GO:0005975">
    <property type="term" value="P:carbohydrate metabolic process"/>
    <property type="evidence" value="ECO:0007669"/>
    <property type="project" value="InterPro"/>
</dbReference>
<keyword evidence="9" id="KW-0413">Isomerase</keyword>
<evidence type="ECO:0000256" key="5">
    <source>
        <dbReference type="PIRSR" id="PIRSR036894-1"/>
    </source>
</evidence>
<comment type="cofactor">
    <cofactor evidence="5">
        <name>Zn(2+)</name>
        <dbReference type="ChEBI" id="CHEBI:29105"/>
    </cofactor>
    <text evidence="5">Binds 1 zinc ion per subunit.</text>
</comment>
<feature type="binding site" evidence="5">
    <location>
        <position position="122"/>
    </location>
    <ligand>
        <name>Zn(2+)</name>
        <dbReference type="ChEBI" id="CHEBI:29105"/>
    </ligand>
</feature>
<reference evidence="9 10" key="1">
    <citation type="submission" date="2020-04" db="EMBL/GenBank/DDBJ databases">
        <title>Flammeovirgaceae bacterium KN852 isolated from deep sea.</title>
        <authorList>
            <person name="Zhang D.-C."/>
        </authorList>
    </citation>
    <scope>NUCLEOTIDE SEQUENCE [LARGE SCALE GENOMIC DNA]</scope>
    <source>
        <strain evidence="9 10">KN852</strain>
    </source>
</reference>
<feature type="active site" evidence="6">
    <location>
        <position position="200"/>
    </location>
</feature>
<keyword evidence="10" id="KW-1185">Reference proteome</keyword>
<name>A0A848J350_9BACT</name>
<evidence type="ECO:0000313" key="9">
    <source>
        <dbReference type="EMBL" id="NMM49758.1"/>
    </source>
</evidence>
<feature type="domain" description="Phosphomannose isomerase type I catalytic" evidence="7">
    <location>
        <begin position="7"/>
        <end position="116"/>
    </location>
</feature>
<evidence type="ECO:0000259" key="7">
    <source>
        <dbReference type="Pfam" id="PF20511"/>
    </source>
</evidence>
<accession>A0A848J350</accession>